<dbReference type="Pfam" id="PF06724">
    <property type="entry name" value="DUF1206"/>
    <property type="match status" value="1"/>
</dbReference>
<keyword evidence="4" id="KW-1185">Reference proteome</keyword>
<comment type="caution">
    <text evidence="3">The sequence shown here is derived from an EMBL/GenBank/DDBJ whole genome shotgun (WGS) entry which is preliminary data.</text>
</comment>
<evidence type="ECO:0000256" key="1">
    <source>
        <dbReference type="SAM" id="Phobius"/>
    </source>
</evidence>
<keyword evidence="1" id="KW-0812">Transmembrane</keyword>
<feature type="domain" description="DUF1206" evidence="2">
    <location>
        <begin position="15"/>
        <end position="60"/>
    </location>
</feature>
<proteinExistence type="predicted"/>
<reference evidence="3 4" key="1">
    <citation type="submission" date="2024-10" db="EMBL/GenBank/DDBJ databases">
        <authorList>
            <person name="Ratan Roy A."/>
            <person name="Morales Sandoval P.H."/>
            <person name="De Los Santos Villalobos S."/>
            <person name="Chakraborty S."/>
            <person name="Mukherjee J."/>
        </authorList>
    </citation>
    <scope>NUCLEOTIDE SEQUENCE [LARGE SCALE GENOMIC DNA]</scope>
    <source>
        <strain evidence="3 4">S1</strain>
    </source>
</reference>
<evidence type="ECO:0000313" key="4">
    <source>
        <dbReference type="Proteomes" id="UP001600165"/>
    </source>
</evidence>
<dbReference type="InterPro" id="IPR009597">
    <property type="entry name" value="DUF1206"/>
</dbReference>
<dbReference type="RefSeq" id="WP_377961150.1">
    <property type="nucleotide sequence ID" value="NZ_JBHZOL010000019.1"/>
</dbReference>
<organism evidence="3 4">
    <name type="scientific">Almyronema epifaneia S1</name>
    <dbReference type="NCBI Taxonomy" id="2991925"/>
    <lineage>
        <taxon>Bacteria</taxon>
        <taxon>Bacillati</taxon>
        <taxon>Cyanobacteriota</taxon>
        <taxon>Cyanophyceae</taxon>
        <taxon>Nodosilineales</taxon>
        <taxon>Nodosilineaceae</taxon>
        <taxon>Almyronema</taxon>
        <taxon>Almyronema epifaneia</taxon>
    </lineage>
</organism>
<sequence length="61" mass="6217">MNSQQASWIETASRLGIAVKGIVYALIGLLAAQAALGVGGKTADTKSVLTTVLGQPFGQLM</sequence>
<evidence type="ECO:0000259" key="2">
    <source>
        <dbReference type="Pfam" id="PF06724"/>
    </source>
</evidence>
<dbReference type="EMBL" id="JBHZOL010000019">
    <property type="protein sequence ID" value="MFE4105126.1"/>
    <property type="molecule type" value="Genomic_DNA"/>
</dbReference>
<name>A0ABW6IAE0_9CYAN</name>
<feature type="transmembrane region" description="Helical" evidence="1">
    <location>
        <begin position="21"/>
        <end position="40"/>
    </location>
</feature>
<keyword evidence="1" id="KW-0472">Membrane</keyword>
<keyword evidence="1" id="KW-1133">Transmembrane helix</keyword>
<gene>
    <name evidence="3" type="ORF">ACFVKH_02475</name>
</gene>
<dbReference type="Proteomes" id="UP001600165">
    <property type="component" value="Unassembled WGS sequence"/>
</dbReference>
<evidence type="ECO:0000313" key="3">
    <source>
        <dbReference type="EMBL" id="MFE4105126.1"/>
    </source>
</evidence>
<accession>A0ABW6IAE0</accession>
<protein>
    <submittedName>
        <fullName evidence="3">DUF1206 domain-containing protein</fullName>
    </submittedName>
</protein>
<feature type="non-terminal residue" evidence="3">
    <location>
        <position position="61"/>
    </location>
</feature>